<dbReference type="AlphaFoldDB" id="S7RHW4"/>
<dbReference type="Proteomes" id="UP000030669">
    <property type="component" value="Unassembled WGS sequence"/>
</dbReference>
<dbReference type="EMBL" id="KB469304">
    <property type="protein sequence ID" value="EPQ53875.1"/>
    <property type="molecule type" value="Genomic_DNA"/>
</dbReference>
<sequence length="420" mass="46774">MSIALMMNLAASLGQAPSRQQLVRAVDISVLDVRSVNRLALFCRFMLDNPERLPLIQSLKIHVYPGYPAAGKSWVFFETQLAPVLESAINIKMISLSWIEPDTPCLRQAIVSCFSRVVELGLGQGSSRLAFIHQSLSRCNPRLRRVDLTLGGRDDLVGVLSALQPCQDSLEELQVWKLPRSRRVSSLQWPLVQSLTIEGHIFGLTWLYSVFPNLQHLVLSESMESIGSGSDSPVEDIAAWSSLRTYKGRLRAFLSLGVTCRLAKLFVTESFTGLFAHLQVPILATVLARSRPRCLFMKIVDVPEYRDCSSDDMLARLCDPTLWGAAPDLESLHIEFTGEWLCDVLLLKCMRKLCERVSSGLGQGYGPEEEQCKSKTPGIPPSKQNRLSAEYLSSKTHRSSSSAPRPNPHQPNHIQTSTCK</sequence>
<evidence type="ECO:0000256" key="1">
    <source>
        <dbReference type="SAM" id="MobiDB-lite"/>
    </source>
</evidence>
<evidence type="ECO:0000313" key="2">
    <source>
        <dbReference type="EMBL" id="EPQ53875.1"/>
    </source>
</evidence>
<dbReference type="KEGG" id="gtr:GLOTRDRAFT_121861"/>
<reference evidence="2 3" key="1">
    <citation type="journal article" date="2012" name="Science">
        <title>The Paleozoic origin of enzymatic lignin decomposition reconstructed from 31 fungal genomes.</title>
        <authorList>
            <person name="Floudas D."/>
            <person name="Binder M."/>
            <person name="Riley R."/>
            <person name="Barry K."/>
            <person name="Blanchette R.A."/>
            <person name="Henrissat B."/>
            <person name="Martinez A.T."/>
            <person name="Otillar R."/>
            <person name="Spatafora J.W."/>
            <person name="Yadav J.S."/>
            <person name="Aerts A."/>
            <person name="Benoit I."/>
            <person name="Boyd A."/>
            <person name="Carlson A."/>
            <person name="Copeland A."/>
            <person name="Coutinho P.M."/>
            <person name="de Vries R.P."/>
            <person name="Ferreira P."/>
            <person name="Findley K."/>
            <person name="Foster B."/>
            <person name="Gaskell J."/>
            <person name="Glotzer D."/>
            <person name="Gorecki P."/>
            <person name="Heitman J."/>
            <person name="Hesse C."/>
            <person name="Hori C."/>
            <person name="Igarashi K."/>
            <person name="Jurgens J.A."/>
            <person name="Kallen N."/>
            <person name="Kersten P."/>
            <person name="Kohler A."/>
            <person name="Kuees U."/>
            <person name="Kumar T.K.A."/>
            <person name="Kuo A."/>
            <person name="LaButti K."/>
            <person name="Larrondo L.F."/>
            <person name="Lindquist E."/>
            <person name="Ling A."/>
            <person name="Lombard V."/>
            <person name="Lucas S."/>
            <person name="Lundell T."/>
            <person name="Martin R."/>
            <person name="McLaughlin D.J."/>
            <person name="Morgenstern I."/>
            <person name="Morin E."/>
            <person name="Murat C."/>
            <person name="Nagy L.G."/>
            <person name="Nolan M."/>
            <person name="Ohm R.A."/>
            <person name="Patyshakuliyeva A."/>
            <person name="Rokas A."/>
            <person name="Ruiz-Duenas F.J."/>
            <person name="Sabat G."/>
            <person name="Salamov A."/>
            <person name="Samejima M."/>
            <person name="Schmutz J."/>
            <person name="Slot J.C."/>
            <person name="St John F."/>
            <person name="Stenlid J."/>
            <person name="Sun H."/>
            <person name="Sun S."/>
            <person name="Syed K."/>
            <person name="Tsang A."/>
            <person name="Wiebenga A."/>
            <person name="Young D."/>
            <person name="Pisabarro A."/>
            <person name="Eastwood D.C."/>
            <person name="Martin F."/>
            <person name="Cullen D."/>
            <person name="Grigoriev I.V."/>
            <person name="Hibbett D.S."/>
        </authorList>
    </citation>
    <scope>NUCLEOTIDE SEQUENCE [LARGE SCALE GENOMIC DNA]</scope>
    <source>
        <strain evidence="2 3">ATCC 11539</strain>
    </source>
</reference>
<organism evidence="2 3">
    <name type="scientific">Gloeophyllum trabeum (strain ATCC 11539 / FP-39264 / Madison 617)</name>
    <name type="common">Brown rot fungus</name>
    <dbReference type="NCBI Taxonomy" id="670483"/>
    <lineage>
        <taxon>Eukaryota</taxon>
        <taxon>Fungi</taxon>
        <taxon>Dikarya</taxon>
        <taxon>Basidiomycota</taxon>
        <taxon>Agaricomycotina</taxon>
        <taxon>Agaricomycetes</taxon>
        <taxon>Gloeophyllales</taxon>
        <taxon>Gloeophyllaceae</taxon>
        <taxon>Gloeophyllum</taxon>
    </lineage>
</organism>
<dbReference type="RefSeq" id="XP_007867261.1">
    <property type="nucleotide sequence ID" value="XM_007869070.1"/>
</dbReference>
<accession>S7RHW4</accession>
<dbReference type="GeneID" id="19300783"/>
<name>S7RHW4_GLOTA</name>
<feature type="compositionally biased region" description="Polar residues" evidence="1">
    <location>
        <begin position="382"/>
        <end position="420"/>
    </location>
</feature>
<gene>
    <name evidence="2" type="ORF">GLOTRDRAFT_121861</name>
</gene>
<keyword evidence="3" id="KW-1185">Reference proteome</keyword>
<feature type="region of interest" description="Disordered" evidence="1">
    <location>
        <begin position="365"/>
        <end position="420"/>
    </location>
</feature>
<evidence type="ECO:0008006" key="4">
    <source>
        <dbReference type="Google" id="ProtNLM"/>
    </source>
</evidence>
<proteinExistence type="predicted"/>
<dbReference type="HOGENOM" id="CLU_653925_0_0_1"/>
<evidence type="ECO:0000313" key="3">
    <source>
        <dbReference type="Proteomes" id="UP000030669"/>
    </source>
</evidence>
<protein>
    <recommendedName>
        <fullName evidence="4">F-box domain-containing protein</fullName>
    </recommendedName>
</protein>